<keyword evidence="6" id="KW-1133">Transmembrane helix</keyword>
<reference evidence="9 10" key="1">
    <citation type="journal article" date="2016" name="Nat. Commun.">
        <title>Thousands of microbial genomes shed light on interconnected biogeochemical processes in an aquifer system.</title>
        <authorList>
            <person name="Anantharaman K."/>
            <person name="Brown C.T."/>
            <person name="Hug L.A."/>
            <person name="Sharon I."/>
            <person name="Castelle C.J."/>
            <person name="Probst A.J."/>
            <person name="Thomas B.C."/>
            <person name="Singh A."/>
            <person name="Wilkins M.J."/>
            <person name="Karaoz U."/>
            <person name="Brodie E.L."/>
            <person name="Williams K.H."/>
            <person name="Hubbard S.S."/>
            <person name="Banfield J.F."/>
        </authorList>
    </citation>
    <scope>NUCLEOTIDE SEQUENCE [LARGE SCALE GENOMIC DNA]</scope>
</reference>
<organism evidence="9 10">
    <name type="scientific">Candidatus Muproteobacteria bacterium RIFCSPHIGHO2_01_FULL_65_16</name>
    <dbReference type="NCBI Taxonomy" id="1817764"/>
    <lineage>
        <taxon>Bacteria</taxon>
        <taxon>Pseudomonadati</taxon>
        <taxon>Pseudomonadota</taxon>
        <taxon>Candidatus Muproteobacteria</taxon>
    </lineage>
</organism>
<evidence type="ECO:0000256" key="3">
    <source>
        <dbReference type="ARBA" id="ARBA00022481"/>
    </source>
</evidence>
<sequence length="138" mass="14222">MSNFINSNRLTTTTNDLVADLNLARSEAVKRAGNVVVCKSDDGADCTGTGTWASGRVVFFDADSSNTKTAGDTVLRVHEAMASGNTVTASASDVIVYSKQGAITAGSGDYTICNSNMKRSRTIGISATGRASLTQGAC</sequence>
<keyword evidence="7" id="KW-0472">Membrane</keyword>
<feature type="domain" description="General secretion pathway GspH" evidence="8">
    <location>
        <begin position="14"/>
        <end position="129"/>
    </location>
</feature>
<evidence type="ECO:0000256" key="1">
    <source>
        <dbReference type="ARBA" id="ARBA00004377"/>
    </source>
</evidence>
<dbReference type="InterPro" id="IPR022346">
    <property type="entry name" value="T2SS_GspH"/>
</dbReference>
<dbReference type="Proteomes" id="UP000179360">
    <property type="component" value="Unassembled WGS sequence"/>
</dbReference>
<dbReference type="GO" id="GO:0015627">
    <property type="term" value="C:type II protein secretion system complex"/>
    <property type="evidence" value="ECO:0007669"/>
    <property type="project" value="InterPro"/>
</dbReference>
<keyword evidence="4" id="KW-0997">Cell inner membrane</keyword>
<evidence type="ECO:0000259" key="8">
    <source>
        <dbReference type="Pfam" id="PF12019"/>
    </source>
</evidence>
<dbReference type="EMBL" id="MFSY01000026">
    <property type="protein sequence ID" value="OGI47197.1"/>
    <property type="molecule type" value="Genomic_DNA"/>
</dbReference>
<evidence type="ECO:0000256" key="2">
    <source>
        <dbReference type="ARBA" id="ARBA00022475"/>
    </source>
</evidence>
<protein>
    <recommendedName>
        <fullName evidence="8">General secretion pathway GspH domain-containing protein</fullName>
    </recommendedName>
</protein>
<keyword evidence="2" id="KW-1003">Cell membrane</keyword>
<dbReference type="GO" id="GO:0005886">
    <property type="term" value="C:plasma membrane"/>
    <property type="evidence" value="ECO:0007669"/>
    <property type="project" value="UniProtKB-SubCell"/>
</dbReference>
<comment type="subcellular location">
    <subcellularLocation>
        <location evidence="1">Cell inner membrane</location>
        <topology evidence="1">Single-pass membrane protein</topology>
    </subcellularLocation>
</comment>
<comment type="caution">
    <text evidence="9">The sequence shown here is derived from an EMBL/GenBank/DDBJ whole genome shotgun (WGS) entry which is preliminary data.</text>
</comment>
<name>A0A1F6TPY7_9PROT</name>
<evidence type="ECO:0000313" key="9">
    <source>
        <dbReference type="EMBL" id="OGI47197.1"/>
    </source>
</evidence>
<evidence type="ECO:0000256" key="5">
    <source>
        <dbReference type="ARBA" id="ARBA00022692"/>
    </source>
</evidence>
<gene>
    <name evidence="9" type="ORF">A2637_00230</name>
</gene>
<proteinExistence type="predicted"/>
<evidence type="ECO:0000313" key="10">
    <source>
        <dbReference type="Proteomes" id="UP000179360"/>
    </source>
</evidence>
<evidence type="ECO:0000256" key="7">
    <source>
        <dbReference type="ARBA" id="ARBA00023136"/>
    </source>
</evidence>
<dbReference type="Gene3D" id="3.55.40.10">
    <property type="entry name" value="minor pseudopilin epsh domain"/>
    <property type="match status" value="1"/>
</dbReference>
<keyword evidence="5" id="KW-0812">Transmembrane</keyword>
<evidence type="ECO:0000256" key="6">
    <source>
        <dbReference type="ARBA" id="ARBA00022989"/>
    </source>
</evidence>
<keyword evidence="3" id="KW-0488">Methylation</keyword>
<dbReference type="AlphaFoldDB" id="A0A1F6TPY7"/>
<dbReference type="Pfam" id="PF12019">
    <property type="entry name" value="GspH"/>
    <property type="match status" value="1"/>
</dbReference>
<dbReference type="GO" id="GO:0015628">
    <property type="term" value="P:protein secretion by the type II secretion system"/>
    <property type="evidence" value="ECO:0007669"/>
    <property type="project" value="InterPro"/>
</dbReference>
<evidence type="ECO:0000256" key="4">
    <source>
        <dbReference type="ARBA" id="ARBA00022519"/>
    </source>
</evidence>
<accession>A0A1F6TPY7</accession>
<dbReference type="STRING" id="1817764.A2637_00230"/>